<dbReference type="RefSeq" id="WP_007841431.1">
    <property type="nucleotide sequence ID" value="NZ_AKJY01000014.1"/>
</dbReference>
<dbReference type="AlphaFoldDB" id="J3CM90"/>
<proteinExistence type="inferred from homology"/>
<comment type="function">
    <text evidence="1">Might have a role analogous to that of eukaryotic histone proteins.</text>
</comment>
<dbReference type="Proteomes" id="UP000007509">
    <property type="component" value="Unassembled WGS sequence"/>
</dbReference>
<evidence type="ECO:0000313" key="4">
    <source>
        <dbReference type="Proteomes" id="UP000007509"/>
    </source>
</evidence>
<evidence type="ECO:0000256" key="1">
    <source>
        <dbReference type="ARBA" id="ARBA00002333"/>
    </source>
</evidence>
<gene>
    <name evidence="3" type="ORF">PMI13_01095</name>
</gene>
<reference evidence="3 4" key="1">
    <citation type="journal article" date="2012" name="J. Bacteriol.">
        <title>Twenty-one genome sequences from Pseudomonas species and 19 genome sequences from diverse bacteria isolated from the rhizosphere and endosphere of Populus deltoides.</title>
        <authorList>
            <person name="Brown S.D."/>
            <person name="Utturkar S.M."/>
            <person name="Klingeman D.M."/>
            <person name="Johnson C.M."/>
            <person name="Martin S.L."/>
            <person name="Land M.L."/>
            <person name="Lu T.Y."/>
            <person name="Schadt C.W."/>
            <person name="Doktycz M.J."/>
            <person name="Pelletier D.A."/>
        </authorList>
    </citation>
    <scope>NUCLEOTIDE SEQUENCE [LARGE SCALE GENOMIC DNA]</scope>
    <source>
        <strain evidence="3 4">CF314</strain>
    </source>
</reference>
<name>J3CM90_9FLAO</name>
<organism evidence="3 4">
    <name type="scientific">Chryseobacterium populi</name>
    <dbReference type="NCBI Taxonomy" id="1144316"/>
    <lineage>
        <taxon>Bacteria</taxon>
        <taxon>Pseudomonadati</taxon>
        <taxon>Bacteroidota</taxon>
        <taxon>Flavobacteriia</taxon>
        <taxon>Flavobacteriales</taxon>
        <taxon>Weeksellaceae</taxon>
        <taxon>Chryseobacterium group</taxon>
        <taxon>Chryseobacterium</taxon>
    </lineage>
</organism>
<comment type="caution">
    <text evidence="3">The sequence shown here is derived from an EMBL/GenBank/DDBJ whole genome shotgun (WGS) entry which is preliminary data.</text>
</comment>
<keyword evidence="4" id="KW-1185">Reference proteome</keyword>
<evidence type="ECO:0000313" key="3">
    <source>
        <dbReference type="EMBL" id="EJL74356.1"/>
    </source>
</evidence>
<dbReference type="EMBL" id="AKJY01000014">
    <property type="protein sequence ID" value="EJL74356.1"/>
    <property type="molecule type" value="Genomic_DNA"/>
</dbReference>
<dbReference type="Pfam" id="PF07432">
    <property type="entry name" value="Hc1"/>
    <property type="match status" value="1"/>
</dbReference>
<comment type="similarity">
    <text evidence="2">Belongs to the histone H1/H5 family. HCT subfamily.</text>
</comment>
<dbReference type="GO" id="GO:0030527">
    <property type="term" value="F:structural constituent of chromatin"/>
    <property type="evidence" value="ECO:0007669"/>
    <property type="project" value="InterPro"/>
</dbReference>
<dbReference type="GO" id="GO:0003677">
    <property type="term" value="F:DNA binding"/>
    <property type="evidence" value="ECO:0007669"/>
    <property type="project" value="InterPro"/>
</dbReference>
<protein>
    <submittedName>
        <fullName evidence="3">Histone H1-like protein Hc1</fullName>
    </submittedName>
</protein>
<dbReference type="InterPro" id="IPR010886">
    <property type="entry name" value="Hc1"/>
</dbReference>
<evidence type="ECO:0000256" key="2">
    <source>
        <dbReference type="ARBA" id="ARBA00008424"/>
    </source>
</evidence>
<accession>J3CM90</accession>
<dbReference type="OrthoDB" id="1004212at2"/>
<sequence>MKELVEKISVEYEAFKTDANLQGEKGNKSAGMRARKSSLSLEKLMKDFRKASLEESKAK</sequence>